<organism evidence="3 4">
    <name type="scientific">Jaminaea rosea</name>
    <dbReference type="NCBI Taxonomy" id="1569628"/>
    <lineage>
        <taxon>Eukaryota</taxon>
        <taxon>Fungi</taxon>
        <taxon>Dikarya</taxon>
        <taxon>Basidiomycota</taxon>
        <taxon>Ustilaginomycotina</taxon>
        <taxon>Exobasidiomycetes</taxon>
        <taxon>Microstromatales</taxon>
        <taxon>Microstromatales incertae sedis</taxon>
        <taxon>Jaminaea</taxon>
    </lineage>
</organism>
<feature type="transmembrane region" description="Helical" evidence="2">
    <location>
        <begin position="146"/>
        <end position="163"/>
    </location>
</feature>
<feature type="region of interest" description="Disordered" evidence="1">
    <location>
        <begin position="349"/>
        <end position="369"/>
    </location>
</feature>
<dbReference type="GeneID" id="37025300"/>
<feature type="transmembrane region" description="Helical" evidence="2">
    <location>
        <begin position="106"/>
        <end position="126"/>
    </location>
</feature>
<feature type="transmembrane region" description="Helical" evidence="2">
    <location>
        <begin position="175"/>
        <end position="196"/>
    </location>
</feature>
<evidence type="ECO:0000256" key="2">
    <source>
        <dbReference type="SAM" id="Phobius"/>
    </source>
</evidence>
<feature type="compositionally biased region" description="Polar residues" evidence="1">
    <location>
        <begin position="510"/>
        <end position="525"/>
    </location>
</feature>
<feature type="compositionally biased region" description="Polar residues" evidence="1">
    <location>
        <begin position="451"/>
        <end position="466"/>
    </location>
</feature>
<evidence type="ECO:0000313" key="3">
    <source>
        <dbReference type="EMBL" id="PWN29234.1"/>
    </source>
</evidence>
<keyword evidence="2" id="KW-0472">Membrane</keyword>
<dbReference type="Proteomes" id="UP000245884">
    <property type="component" value="Unassembled WGS sequence"/>
</dbReference>
<evidence type="ECO:0000256" key="1">
    <source>
        <dbReference type="SAM" id="MobiDB-lite"/>
    </source>
</evidence>
<gene>
    <name evidence="3" type="ORF">BDZ90DRAFT_142129</name>
</gene>
<accession>A0A316UW55</accession>
<feature type="transmembrane region" description="Helical" evidence="2">
    <location>
        <begin position="228"/>
        <end position="250"/>
    </location>
</feature>
<feature type="transmembrane region" description="Helical" evidence="2">
    <location>
        <begin position="270"/>
        <end position="290"/>
    </location>
</feature>
<dbReference type="AlphaFoldDB" id="A0A316UW55"/>
<dbReference type="RefSeq" id="XP_025363846.1">
    <property type="nucleotide sequence ID" value="XM_025503477.1"/>
</dbReference>
<reference evidence="3 4" key="1">
    <citation type="journal article" date="2018" name="Mol. Biol. Evol.">
        <title>Broad Genomic Sampling Reveals a Smut Pathogenic Ancestry of the Fungal Clade Ustilaginomycotina.</title>
        <authorList>
            <person name="Kijpornyongpan T."/>
            <person name="Mondo S.J."/>
            <person name="Barry K."/>
            <person name="Sandor L."/>
            <person name="Lee J."/>
            <person name="Lipzen A."/>
            <person name="Pangilinan J."/>
            <person name="LaButti K."/>
            <person name="Hainaut M."/>
            <person name="Henrissat B."/>
            <person name="Grigoriev I.V."/>
            <person name="Spatafora J.W."/>
            <person name="Aime M.C."/>
        </authorList>
    </citation>
    <scope>NUCLEOTIDE SEQUENCE [LARGE SCALE GENOMIC DNA]</scope>
    <source>
        <strain evidence="3 4">MCA 5214</strain>
    </source>
</reference>
<dbReference type="EMBL" id="KZ819664">
    <property type="protein sequence ID" value="PWN29234.1"/>
    <property type="molecule type" value="Genomic_DNA"/>
</dbReference>
<protein>
    <submittedName>
        <fullName evidence="3">Uncharacterized protein</fullName>
    </submittedName>
</protein>
<feature type="compositionally biased region" description="Low complexity" evidence="1">
    <location>
        <begin position="417"/>
        <end position="426"/>
    </location>
</feature>
<evidence type="ECO:0000313" key="4">
    <source>
        <dbReference type="Proteomes" id="UP000245884"/>
    </source>
</evidence>
<name>A0A316UW55_9BASI</name>
<keyword evidence="2" id="KW-0812">Transmembrane</keyword>
<feature type="transmembrane region" description="Helical" evidence="2">
    <location>
        <begin position="67"/>
        <end position="85"/>
    </location>
</feature>
<feature type="compositionally biased region" description="Low complexity" evidence="1">
    <location>
        <begin position="435"/>
        <end position="450"/>
    </location>
</feature>
<feature type="region of interest" description="Disordered" evidence="1">
    <location>
        <begin position="390"/>
        <end position="525"/>
    </location>
</feature>
<sequence>MGDELLRLVFLPPPTRHSPALRASPIIIMSSSNTTALTATTDPNDPTNTPLLLADCYAMDRTWWHDHTIMTLLLVESINLWPPLFRMICRAHQRRPHPRPNMSESLFFWIYFMTFMGCITKFLNWYRAYPTQPFCHVTAWMEAAGIHLGAGVVPLAMAQRAIAVWSQGGVRRWPFWLFTTLGLAHFGFTFVELYFYGKPNAVEAGSCATPQALVDEVADFKPWQYIHFYYLLWSISVDASITAATIYKLITNKGPYGWLGFSRLLLDNSIHYFTVVTAVNVTQFASFYPLYPRTGFPSKWNFGDSTELAFSIACLFGMRLLAKEQDYAHGHRPPGSELANCNLNYATDSPQRDASHGGSGGSGGCGGAGSRGLAGKFSATVSRFTRAGTLKETPHSQQQEAHEQGPRNPGSVERDGGSALAAATTGGRRDRARSRSSGASYRPSSAPGSSKGANANLSRENSSTSVPMLPFISYLDSPRAPHMQGGSSIHRGGSNQSKEEGEEEQRGRPRTTSTKQSSSGMSKGE</sequence>
<feature type="compositionally biased region" description="Gly residues" evidence="1">
    <location>
        <begin position="357"/>
        <end position="369"/>
    </location>
</feature>
<keyword evidence="2" id="KW-1133">Transmembrane helix</keyword>
<proteinExistence type="predicted"/>
<keyword evidence="4" id="KW-1185">Reference proteome</keyword>